<organism evidence="1 2">
    <name type="scientific">Alkalilimnicola ehrlichii</name>
    <dbReference type="NCBI Taxonomy" id="351052"/>
    <lineage>
        <taxon>Bacteria</taxon>
        <taxon>Pseudomonadati</taxon>
        <taxon>Pseudomonadota</taxon>
        <taxon>Gammaproteobacteria</taxon>
        <taxon>Chromatiales</taxon>
        <taxon>Ectothiorhodospiraceae</taxon>
        <taxon>Alkalilimnicola</taxon>
    </lineage>
</organism>
<dbReference type="OrthoDB" id="5773077at2"/>
<dbReference type="Pfam" id="PF13591">
    <property type="entry name" value="MerR_2"/>
    <property type="match status" value="1"/>
</dbReference>
<name>A0A3E0WZ40_9GAMM</name>
<dbReference type="Proteomes" id="UP000256763">
    <property type="component" value="Unassembled WGS sequence"/>
</dbReference>
<accession>A0A3E0WZ40</accession>
<proteinExistence type="predicted"/>
<keyword evidence="2" id="KW-1185">Reference proteome</keyword>
<sequence>MASRQLTLSGVVLNETVHFSLGEVCQCCDVSAEYVVSLVDEGVVAPEGAGPEEWHFHGEHLRRVQVAVRLGEDLGVNLPGVALALELLDELEALRRAETNRIPRQRREESH</sequence>
<dbReference type="AlphaFoldDB" id="A0A3E0WZ40"/>
<reference evidence="2" key="1">
    <citation type="submission" date="2017-05" db="EMBL/GenBank/DDBJ databases">
        <authorList>
            <person name="Sharma S."/>
            <person name="Sidhu C."/>
            <person name="Pinnaka A.K."/>
        </authorList>
    </citation>
    <scope>NUCLEOTIDE SEQUENCE [LARGE SCALE GENOMIC DNA]</scope>
    <source>
        <strain evidence="2">AK93</strain>
    </source>
</reference>
<evidence type="ECO:0008006" key="3">
    <source>
        <dbReference type="Google" id="ProtNLM"/>
    </source>
</evidence>
<evidence type="ECO:0000313" key="1">
    <source>
        <dbReference type="EMBL" id="RFA38078.1"/>
    </source>
</evidence>
<protein>
    <recommendedName>
        <fullName evidence="3">MerR family transcriptional regulator</fullName>
    </recommendedName>
</protein>
<dbReference type="RefSeq" id="WP_116301395.1">
    <property type="nucleotide sequence ID" value="NZ_NFZV01000004.1"/>
</dbReference>
<dbReference type="EMBL" id="NFZW01000005">
    <property type="protein sequence ID" value="RFA38078.1"/>
    <property type="molecule type" value="Genomic_DNA"/>
</dbReference>
<gene>
    <name evidence="1" type="ORF">CAL65_07025</name>
</gene>
<dbReference type="Gene3D" id="1.10.1660.10">
    <property type="match status" value="1"/>
</dbReference>
<comment type="caution">
    <text evidence="1">The sequence shown here is derived from an EMBL/GenBank/DDBJ whole genome shotgun (WGS) entry which is preliminary data.</text>
</comment>
<evidence type="ECO:0000313" key="2">
    <source>
        <dbReference type="Proteomes" id="UP000256763"/>
    </source>
</evidence>